<comment type="subcellular location">
    <subcellularLocation>
        <location evidence="11">Cytoplasm</location>
    </subcellularLocation>
</comment>
<dbReference type="HAMAP" id="MF_00328">
    <property type="entry name" value="Guanylate_kinase"/>
    <property type="match status" value="1"/>
</dbReference>
<evidence type="ECO:0000256" key="1">
    <source>
        <dbReference type="ARBA" id="ARBA00003531"/>
    </source>
</evidence>
<evidence type="ECO:0000256" key="4">
    <source>
        <dbReference type="ARBA" id="ARBA00016296"/>
    </source>
</evidence>
<evidence type="ECO:0000256" key="6">
    <source>
        <dbReference type="ARBA" id="ARBA00022741"/>
    </source>
</evidence>
<dbReference type="GO" id="GO:0004385">
    <property type="term" value="F:GMP kinase activity"/>
    <property type="evidence" value="ECO:0007669"/>
    <property type="project" value="UniProtKB-UniRule"/>
</dbReference>
<name>A0A3E4Q360_9FIRM</name>
<dbReference type="PANTHER" id="PTHR23117:SF13">
    <property type="entry name" value="GUANYLATE KINASE"/>
    <property type="match status" value="1"/>
</dbReference>
<dbReference type="InterPro" id="IPR020590">
    <property type="entry name" value="Guanylate_kinase_CS"/>
</dbReference>
<dbReference type="NCBIfam" id="TIGR03263">
    <property type="entry name" value="guanyl_kin"/>
    <property type="match status" value="1"/>
</dbReference>
<evidence type="ECO:0000256" key="11">
    <source>
        <dbReference type="HAMAP-Rule" id="MF_00328"/>
    </source>
</evidence>
<feature type="binding site" evidence="11">
    <location>
        <begin position="12"/>
        <end position="19"/>
    </location>
    <ligand>
        <name>ATP</name>
        <dbReference type="ChEBI" id="CHEBI:30616"/>
    </ligand>
</feature>
<reference evidence="14 16" key="2">
    <citation type="submission" date="2019-07" db="EMBL/GenBank/DDBJ databases">
        <authorList>
            <person name="Hibberd C M."/>
            <person name="Gehrig L. J."/>
            <person name="Chang H.-W."/>
            <person name="Venkatesh S."/>
        </authorList>
    </citation>
    <scope>NUCLEOTIDE SEQUENCE [LARGE SCALE GENOMIC DNA]</scope>
    <source>
        <strain evidence="14">Dorea_formicigenerans_SSTS_Bg7063</strain>
    </source>
</reference>
<accession>A0A3E4Q360</accession>
<evidence type="ECO:0000256" key="2">
    <source>
        <dbReference type="ARBA" id="ARBA00005790"/>
    </source>
</evidence>
<reference evidence="13 15" key="1">
    <citation type="submission" date="2018-08" db="EMBL/GenBank/DDBJ databases">
        <title>A genome reference for cultivated species of the human gut microbiota.</title>
        <authorList>
            <person name="Zou Y."/>
            <person name="Xue W."/>
            <person name="Luo G."/>
        </authorList>
    </citation>
    <scope>NUCLEOTIDE SEQUENCE [LARGE SCALE GENOMIC DNA]</scope>
    <source>
        <strain evidence="13 15">TF09-3</strain>
    </source>
</reference>
<dbReference type="Gene3D" id="3.40.50.300">
    <property type="entry name" value="P-loop containing nucleotide triphosphate hydrolases"/>
    <property type="match status" value="1"/>
</dbReference>
<dbReference type="EC" id="2.7.4.8" evidence="3 11"/>
<dbReference type="GO" id="GO:0005524">
    <property type="term" value="F:ATP binding"/>
    <property type="evidence" value="ECO:0007669"/>
    <property type="project" value="UniProtKB-UniRule"/>
</dbReference>
<evidence type="ECO:0000256" key="8">
    <source>
        <dbReference type="ARBA" id="ARBA00022840"/>
    </source>
</evidence>
<evidence type="ECO:0000313" key="14">
    <source>
        <dbReference type="EMBL" id="VUX06463.1"/>
    </source>
</evidence>
<evidence type="ECO:0000256" key="9">
    <source>
        <dbReference type="ARBA" id="ARBA00030128"/>
    </source>
</evidence>
<dbReference type="CDD" id="cd00071">
    <property type="entry name" value="GMPK"/>
    <property type="match status" value="1"/>
</dbReference>
<dbReference type="InterPro" id="IPR027417">
    <property type="entry name" value="P-loop_NTPase"/>
</dbReference>
<dbReference type="EMBL" id="CABHNI010000027">
    <property type="protein sequence ID" value="VUX06463.1"/>
    <property type="molecule type" value="Genomic_DNA"/>
</dbReference>
<comment type="function">
    <text evidence="1 11">Essential for recycling GMP and indirectly, cGMP.</text>
</comment>
<keyword evidence="5 11" id="KW-0808">Transferase</keyword>
<dbReference type="InterPro" id="IPR008145">
    <property type="entry name" value="GK/Ca_channel_bsu"/>
</dbReference>
<comment type="catalytic activity">
    <reaction evidence="10 11">
        <text>GMP + ATP = GDP + ADP</text>
        <dbReference type="Rhea" id="RHEA:20780"/>
        <dbReference type="ChEBI" id="CHEBI:30616"/>
        <dbReference type="ChEBI" id="CHEBI:58115"/>
        <dbReference type="ChEBI" id="CHEBI:58189"/>
        <dbReference type="ChEBI" id="CHEBI:456216"/>
        <dbReference type="EC" id="2.7.4.8"/>
    </reaction>
</comment>
<dbReference type="SMART" id="SM00072">
    <property type="entry name" value="GuKc"/>
    <property type="match status" value="1"/>
</dbReference>
<keyword evidence="7 11" id="KW-0418">Kinase</keyword>
<proteinExistence type="inferred from homology"/>
<dbReference type="Proteomes" id="UP000358366">
    <property type="component" value="Unassembled WGS sequence"/>
</dbReference>
<dbReference type="RefSeq" id="WP_005336711.1">
    <property type="nucleotide sequence ID" value="NZ_CABHNI010000027.1"/>
</dbReference>
<evidence type="ECO:0000259" key="12">
    <source>
        <dbReference type="PROSITE" id="PS50052"/>
    </source>
</evidence>
<evidence type="ECO:0000256" key="10">
    <source>
        <dbReference type="ARBA" id="ARBA00048594"/>
    </source>
</evidence>
<evidence type="ECO:0000313" key="16">
    <source>
        <dbReference type="Proteomes" id="UP000358366"/>
    </source>
</evidence>
<evidence type="ECO:0000313" key="13">
    <source>
        <dbReference type="EMBL" id="RGK86563.1"/>
    </source>
</evidence>
<keyword evidence="11" id="KW-0963">Cytoplasm</keyword>
<dbReference type="Gene3D" id="3.30.63.10">
    <property type="entry name" value="Guanylate Kinase phosphate binding domain"/>
    <property type="match status" value="1"/>
</dbReference>
<gene>
    <name evidence="14" type="primary">gmk_1</name>
    <name evidence="11" type="synonym">gmk</name>
    <name evidence="14" type="ORF">DFSSTS7063_01437</name>
    <name evidence="13" type="ORF">DXC93_01695</name>
</gene>
<dbReference type="PROSITE" id="PS50052">
    <property type="entry name" value="GUANYLATE_KINASE_2"/>
    <property type="match status" value="1"/>
</dbReference>
<evidence type="ECO:0000256" key="7">
    <source>
        <dbReference type="ARBA" id="ARBA00022777"/>
    </source>
</evidence>
<dbReference type="FunFam" id="3.30.63.10:FF:000002">
    <property type="entry name" value="Guanylate kinase 1"/>
    <property type="match status" value="1"/>
</dbReference>
<organism evidence="13 15">
    <name type="scientific">Dorea formicigenerans</name>
    <dbReference type="NCBI Taxonomy" id="39486"/>
    <lineage>
        <taxon>Bacteria</taxon>
        <taxon>Bacillati</taxon>
        <taxon>Bacillota</taxon>
        <taxon>Clostridia</taxon>
        <taxon>Lachnospirales</taxon>
        <taxon>Lachnospiraceae</taxon>
        <taxon>Dorea</taxon>
    </lineage>
</organism>
<keyword evidence="8 11" id="KW-0067">ATP-binding</keyword>
<dbReference type="PROSITE" id="PS00856">
    <property type="entry name" value="GUANYLATE_KINASE_1"/>
    <property type="match status" value="1"/>
</dbReference>
<evidence type="ECO:0000256" key="3">
    <source>
        <dbReference type="ARBA" id="ARBA00012961"/>
    </source>
</evidence>
<dbReference type="GO" id="GO:0005829">
    <property type="term" value="C:cytosol"/>
    <property type="evidence" value="ECO:0007669"/>
    <property type="project" value="TreeGrafter"/>
</dbReference>
<keyword evidence="6 11" id="KW-0547">Nucleotide-binding</keyword>
<dbReference type="PANTHER" id="PTHR23117">
    <property type="entry name" value="GUANYLATE KINASE-RELATED"/>
    <property type="match status" value="1"/>
</dbReference>
<dbReference type="InterPro" id="IPR008144">
    <property type="entry name" value="Guanylate_kin-like_dom"/>
</dbReference>
<dbReference type="InterPro" id="IPR017665">
    <property type="entry name" value="Guanylate_kinase"/>
</dbReference>
<evidence type="ECO:0000313" key="15">
    <source>
        <dbReference type="Proteomes" id="UP000261324"/>
    </source>
</evidence>
<dbReference type="Proteomes" id="UP000261324">
    <property type="component" value="Unassembled WGS sequence"/>
</dbReference>
<comment type="similarity">
    <text evidence="2 11">Belongs to the guanylate kinase family.</text>
</comment>
<feature type="domain" description="Guanylate kinase-like" evidence="12">
    <location>
        <begin position="5"/>
        <end position="183"/>
    </location>
</feature>
<dbReference type="Pfam" id="PF00625">
    <property type="entry name" value="Guanylate_kin"/>
    <property type="match status" value="1"/>
</dbReference>
<dbReference type="AlphaFoldDB" id="A0A3E4Q360"/>
<dbReference type="SUPFAM" id="SSF52540">
    <property type="entry name" value="P-loop containing nucleoside triphosphate hydrolases"/>
    <property type="match status" value="1"/>
</dbReference>
<protein>
    <recommendedName>
        <fullName evidence="4 11">Guanylate kinase</fullName>
        <ecNumber evidence="3 11">2.7.4.8</ecNumber>
    </recommendedName>
    <alternativeName>
        <fullName evidence="9 11">GMP kinase</fullName>
    </alternativeName>
</protein>
<sequence>MNKEGILIVVSGFSGAGKGTIMKALLERYDNYALSISATTRNPRPGEEEGKAYFFKTTEEFEKMIAKDDLIEYAMYVGNYYGTPKAYVEEQLCAGKDVILEIEIQGALKVKEKFPNTLLLFVTPPSAEELRKRLEGRGTETREVIDGRMKRAIEEAEYMDQYDYLVVNDELDVCVEEMHHLIQGEHERCFRNQTFIEHMKRELKGE</sequence>
<dbReference type="EMBL" id="QSRA01000001">
    <property type="protein sequence ID" value="RGK86563.1"/>
    <property type="molecule type" value="Genomic_DNA"/>
</dbReference>
<evidence type="ECO:0000256" key="5">
    <source>
        <dbReference type="ARBA" id="ARBA00022679"/>
    </source>
</evidence>